<dbReference type="AlphaFoldDB" id="A0A9P4NS38"/>
<dbReference type="InterPro" id="IPR019826">
    <property type="entry name" value="Carboxylesterase_B_AS"/>
</dbReference>
<sequence length="328" mass="35250">MAKSLVSLCAVFPLLWRCSSFQVPGKATHWSGPGCPTLPPPPGGPGGPPVNNTQSADCPFLNIWTKPQVGEKKKSVMVWIYGGGFNTGDSADPMYNGAVLASNQDVVVVVPHSMNYRTNIFGFPGRPHTDQNLGLLDQRLAVEWVRDNIKAFGGDKSRIVLFGQSAGATSVDFYSYAWRKDPIPLLIPPKATPQVDMALKNGFRCGTADAAKARYLDNVPVWRYHYSGTGIYSTIPIPGLGATHGADVKLVLQAQPAIDGPPNALAKIVQTAWASFAKAPSSGLTKFGWPKYDPNGKTLIRLGDNSGVQPEFTDATTYDHNCPPSLLL</sequence>
<keyword evidence="3" id="KW-0732">Signal</keyword>
<dbReference type="OrthoDB" id="408631at2759"/>
<feature type="domain" description="Carboxylesterase type B" evidence="4">
    <location>
        <begin position="51"/>
        <end position="175"/>
    </location>
</feature>
<dbReference type="InterPro" id="IPR002018">
    <property type="entry name" value="CarbesteraseB"/>
</dbReference>
<feature type="chain" id="PRO_5040540676" description="Carboxylic ester hydrolase" evidence="3">
    <location>
        <begin position="21"/>
        <end position="328"/>
    </location>
</feature>
<proteinExistence type="inferred from homology"/>
<evidence type="ECO:0000256" key="2">
    <source>
        <dbReference type="ARBA" id="ARBA00022801"/>
    </source>
</evidence>
<protein>
    <recommendedName>
        <fullName evidence="3">Carboxylic ester hydrolase</fullName>
        <ecNumber evidence="3">3.1.1.-</ecNumber>
    </recommendedName>
</protein>
<evidence type="ECO:0000256" key="3">
    <source>
        <dbReference type="RuleBase" id="RU361235"/>
    </source>
</evidence>
<dbReference type="PANTHER" id="PTHR43918:SF4">
    <property type="entry name" value="CARBOXYLIC ESTER HYDROLASE"/>
    <property type="match status" value="1"/>
</dbReference>
<reference evidence="5" key="1">
    <citation type="journal article" date="2020" name="Stud. Mycol.">
        <title>101 Dothideomycetes genomes: a test case for predicting lifestyles and emergence of pathogens.</title>
        <authorList>
            <person name="Haridas S."/>
            <person name="Albert R."/>
            <person name="Binder M."/>
            <person name="Bloem J."/>
            <person name="Labutti K."/>
            <person name="Salamov A."/>
            <person name="Andreopoulos B."/>
            <person name="Baker S."/>
            <person name="Barry K."/>
            <person name="Bills G."/>
            <person name="Bluhm B."/>
            <person name="Cannon C."/>
            <person name="Castanera R."/>
            <person name="Culley D."/>
            <person name="Daum C."/>
            <person name="Ezra D."/>
            <person name="Gonzalez J."/>
            <person name="Henrissat B."/>
            <person name="Kuo A."/>
            <person name="Liang C."/>
            <person name="Lipzen A."/>
            <person name="Lutzoni F."/>
            <person name="Magnuson J."/>
            <person name="Mondo S."/>
            <person name="Nolan M."/>
            <person name="Ohm R."/>
            <person name="Pangilinan J."/>
            <person name="Park H.-J."/>
            <person name="Ramirez L."/>
            <person name="Alfaro M."/>
            <person name="Sun H."/>
            <person name="Tritt A."/>
            <person name="Yoshinaga Y."/>
            <person name="Zwiers L.-H."/>
            <person name="Turgeon B."/>
            <person name="Goodwin S."/>
            <person name="Spatafora J."/>
            <person name="Crous P."/>
            <person name="Grigoriev I."/>
        </authorList>
    </citation>
    <scope>NUCLEOTIDE SEQUENCE</scope>
    <source>
        <strain evidence="5">CBS 130266</strain>
    </source>
</reference>
<evidence type="ECO:0000313" key="5">
    <source>
        <dbReference type="EMBL" id="KAF2430383.1"/>
    </source>
</evidence>
<dbReference type="PROSITE" id="PS00122">
    <property type="entry name" value="CARBOXYLESTERASE_B_1"/>
    <property type="match status" value="1"/>
</dbReference>
<dbReference type="SUPFAM" id="SSF53474">
    <property type="entry name" value="alpha/beta-Hydrolases"/>
    <property type="match status" value="1"/>
</dbReference>
<dbReference type="InterPro" id="IPR050654">
    <property type="entry name" value="AChE-related_enzymes"/>
</dbReference>
<dbReference type="EMBL" id="MU007039">
    <property type="protein sequence ID" value="KAF2430383.1"/>
    <property type="molecule type" value="Genomic_DNA"/>
</dbReference>
<feature type="signal peptide" evidence="3">
    <location>
        <begin position="1"/>
        <end position="20"/>
    </location>
</feature>
<dbReference type="Proteomes" id="UP000800235">
    <property type="component" value="Unassembled WGS sequence"/>
</dbReference>
<dbReference type="GO" id="GO:0052689">
    <property type="term" value="F:carboxylic ester hydrolase activity"/>
    <property type="evidence" value="ECO:0007669"/>
    <property type="project" value="TreeGrafter"/>
</dbReference>
<evidence type="ECO:0000313" key="6">
    <source>
        <dbReference type="Proteomes" id="UP000800235"/>
    </source>
</evidence>
<gene>
    <name evidence="5" type="ORF">EJ08DRAFT_660856</name>
</gene>
<dbReference type="EC" id="3.1.1.-" evidence="3"/>
<organism evidence="5 6">
    <name type="scientific">Tothia fuscella</name>
    <dbReference type="NCBI Taxonomy" id="1048955"/>
    <lineage>
        <taxon>Eukaryota</taxon>
        <taxon>Fungi</taxon>
        <taxon>Dikarya</taxon>
        <taxon>Ascomycota</taxon>
        <taxon>Pezizomycotina</taxon>
        <taxon>Dothideomycetes</taxon>
        <taxon>Pleosporomycetidae</taxon>
        <taxon>Venturiales</taxon>
        <taxon>Cylindrosympodiaceae</taxon>
        <taxon>Tothia</taxon>
    </lineage>
</organism>
<comment type="similarity">
    <text evidence="1 3">Belongs to the type-B carboxylesterase/lipase family.</text>
</comment>
<evidence type="ECO:0000259" key="4">
    <source>
        <dbReference type="Pfam" id="PF00135"/>
    </source>
</evidence>
<accession>A0A9P4NS38</accession>
<dbReference type="Pfam" id="PF00135">
    <property type="entry name" value="COesterase"/>
    <property type="match status" value="1"/>
</dbReference>
<name>A0A9P4NS38_9PEZI</name>
<comment type="caution">
    <text evidence="5">The sequence shown here is derived from an EMBL/GenBank/DDBJ whole genome shotgun (WGS) entry which is preliminary data.</text>
</comment>
<keyword evidence="2 3" id="KW-0378">Hydrolase</keyword>
<dbReference type="InterPro" id="IPR029058">
    <property type="entry name" value="AB_hydrolase_fold"/>
</dbReference>
<dbReference type="Gene3D" id="3.40.50.1820">
    <property type="entry name" value="alpha/beta hydrolase"/>
    <property type="match status" value="2"/>
</dbReference>
<dbReference type="PANTHER" id="PTHR43918">
    <property type="entry name" value="ACETYLCHOLINESTERASE"/>
    <property type="match status" value="1"/>
</dbReference>
<keyword evidence="6" id="KW-1185">Reference proteome</keyword>
<evidence type="ECO:0000256" key="1">
    <source>
        <dbReference type="ARBA" id="ARBA00005964"/>
    </source>
</evidence>